<gene>
    <name evidence="2" type="ORF">GPM918_LOCUS40499</name>
    <name evidence="3" type="ORF">SRO942_LOCUS41446</name>
</gene>
<name>A0A815YMK1_9BILA</name>
<evidence type="ECO:0000313" key="3">
    <source>
        <dbReference type="EMBL" id="CAF4436287.1"/>
    </source>
</evidence>
<comment type="caution">
    <text evidence="2">The sequence shown here is derived from an EMBL/GenBank/DDBJ whole genome shotgun (WGS) entry which is preliminary data.</text>
</comment>
<keyword evidence="4" id="KW-1185">Reference proteome</keyword>
<sequence>MWREPLLCLAIVGYHTRSLETEQSSIAKRTQLQLDSSSEEAAWEKAFEDAYNSLSDKDKQEINDAIDGLIKEYLTVATNKRRLFEAKRNNLRRIEDSDSENAINNNRRSQSDFEDDDNYSANNRRRLFAEARRLAQ</sequence>
<proteinExistence type="predicted"/>
<evidence type="ECO:0000313" key="4">
    <source>
        <dbReference type="Proteomes" id="UP000663829"/>
    </source>
</evidence>
<organism evidence="2 4">
    <name type="scientific">Didymodactylos carnosus</name>
    <dbReference type="NCBI Taxonomy" id="1234261"/>
    <lineage>
        <taxon>Eukaryota</taxon>
        <taxon>Metazoa</taxon>
        <taxon>Spiralia</taxon>
        <taxon>Gnathifera</taxon>
        <taxon>Rotifera</taxon>
        <taxon>Eurotatoria</taxon>
        <taxon>Bdelloidea</taxon>
        <taxon>Philodinida</taxon>
        <taxon>Philodinidae</taxon>
        <taxon>Didymodactylos</taxon>
    </lineage>
</organism>
<dbReference type="EMBL" id="CAJOBC010095925">
    <property type="protein sequence ID" value="CAF4436287.1"/>
    <property type="molecule type" value="Genomic_DNA"/>
</dbReference>
<feature type="region of interest" description="Disordered" evidence="1">
    <location>
        <begin position="94"/>
        <end position="120"/>
    </location>
</feature>
<reference evidence="2" key="1">
    <citation type="submission" date="2021-02" db="EMBL/GenBank/DDBJ databases">
        <authorList>
            <person name="Nowell W R."/>
        </authorList>
    </citation>
    <scope>NUCLEOTIDE SEQUENCE</scope>
</reference>
<evidence type="ECO:0000256" key="1">
    <source>
        <dbReference type="SAM" id="MobiDB-lite"/>
    </source>
</evidence>
<dbReference type="Proteomes" id="UP000681722">
    <property type="component" value="Unassembled WGS sequence"/>
</dbReference>
<dbReference type="EMBL" id="CAJNOQ010030083">
    <property type="protein sequence ID" value="CAF1572555.1"/>
    <property type="molecule type" value="Genomic_DNA"/>
</dbReference>
<dbReference type="Proteomes" id="UP000663829">
    <property type="component" value="Unassembled WGS sequence"/>
</dbReference>
<accession>A0A815YMK1</accession>
<dbReference type="AlphaFoldDB" id="A0A815YMK1"/>
<protein>
    <submittedName>
        <fullName evidence="2">Uncharacterized protein</fullName>
    </submittedName>
</protein>
<evidence type="ECO:0000313" key="2">
    <source>
        <dbReference type="EMBL" id="CAF1572555.1"/>
    </source>
</evidence>